<keyword evidence="2" id="KW-0472">Membrane</keyword>
<keyword evidence="2" id="KW-0812">Transmembrane</keyword>
<dbReference type="EMBL" id="JBHTBL010000005">
    <property type="protein sequence ID" value="MFC7324658.1"/>
    <property type="molecule type" value="Genomic_DNA"/>
</dbReference>
<protein>
    <submittedName>
        <fullName evidence="3">Uncharacterized protein</fullName>
    </submittedName>
</protein>
<dbReference type="RefSeq" id="WP_256408952.1">
    <property type="nucleotide sequence ID" value="NZ_JANHDN010000004.1"/>
</dbReference>
<feature type="region of interest" description="Disordered" evidence="1">
    <location>
        <begin position="1"/>
        <end position="23"/>
    </location>
</feature>
<feature type="transmembrane region" description="Helical" evidence="2">
    <location>
        <begin position="31"/>
        <end position="53"/>
    </location>
</feature>
<evidence type="ECO:0000256" key="1">
    <source>
        <dbReference type="SAM" id="MobiDB-lite"/>
    </source>
</evidence>
<name>A0ABD6AL46_9EURY</name>
<feature type="transmembrane region" description="Helical" evidence="2">
    <location>
        <begin position="59"/>
        <end position="84"/>
    </location>
</feature>
<sequence>MPRSERRRERTRGAHRRDDADDARRRRVVRVALVAVGIGLPTVLGLLAAVTGLSVLTAALVAAVLALAFAACWLGAVGAAHVVARALARR</sequence>
<evidence type="ECO:0000313" key="4">
    <source>
        <dbReference type="Proteomes" id="UP001596545"/>
    </source>
</evidence>
<gene>
    <name evidence="3" type="ORF">ACFQMF_08705</name>
</gene>
<proteinExistence type="predicted"/>
<dbReference type="Proteomes" id="UP001596545">
    <property type="component" value="Unassembled WGS sequence"/>
</dbReference>
<keyword evidence="4" id="KW-1185">Reference proteome</keyword>
<evidence type="ECO:0000256" key="2">
    <source>
        <dbReference type="SAM" id="Phobius"/>
    </source>
</evidence>
<organism evidence="3 4">
    <name type="scientific">Halorubrum rutilum</name>
    <dbReference type="NCBI Taxonomy" id="1364933"/>
    <lineage>
        <taxon>Archaea</taxon>
        <taxon>Methanobacteriati</taxon>
        <taxon>Methanobacteriota</taxon>
        <taxon>Stenosarchaea group</taxon>
        <taxon>Halobacteria</taxon>
        <taxon>Halobacteriales</taxon>
        <taxon>Haloferacaceae</taxon>
        <taxon>Halorubrum</taxon>
    </lineage>
</organism>
<comment type="caution">
    <text evidence="3">The sequence shown here is derived from an EMBL/GenBank/DDBJ whole genome shotgun (WGS) entry which is preliminary data.</text>
</comment>
<accession>A0ABD6AL46</accession>
<dbReference type="AlphaFoldDB" id="A0ABD6AL46"/>
<reference evidence="3 4" key="1">
    <citation type="journal article" date="2019" name="Int. J. Syst. Evol. Microbiol.">
        <title>The Global Catalogue of Microorganisms (GCM) 10K type strain sequencing project: providing services to taxonomists for standard genome sequencing and annotation.</title>
        <authorList>
            <consortium name="The Broad Institute Genomics Platform"/>
            <consortium name="The Broad Institute Genome Sequencing Center for Infectious Disease"/>
            <person name="Wu L."/>
            <person name="Ma J."/>
        </authorList>
    </citation>
    <scope>NUCLEOTIDE SEQUENCE [LARGE SCALE GENOMIC DNA]</scope>
    <source>
        <strain evidence="3 4">CGMCC 1.12554</strain>
    </source>
</reference>
<evidence type="ECO:0000313" key="3">
    <source>
        <dbReference type="EMBL" id="MFC7324658.1"/>
    </source>
</evidence>
<keyword evidence="2" id="KW-1133">Transmembrane helix</keyword>